<dbReference type="Proteomes" id="UP000095283">
    <property type="component" value="Unplaced"/>
</dbReference>
<evidence type="ECO:0000313" key="2">
    <source>
        <dbReference type="WBParaSite" id="Hba_04203"/>
    </source>
</evidence>
<evidence type="ECO:0000313" key="1">
    <source>
        <dbReference type="Proteomes" id="UP000095283"/>
    </source>
</evidence>
<keyword evidence="1" id="KW-1185">Reference proteome</keyword>
<dbReference type="AlphaFoldDB" id="A0A1I7WGT9"/>
<name>A0A1I7WGT9_HETBA</name>
<sequence length="59" mass="6551">MVAYALICRAYIALRVGGTTVRPHSQSLTLHYRHVLEPTLHATYTIRSSSSVSNQHNAT</sequence>
<accession>A0A1I7WGT9</accession>
<reference evidence="2" key="1">
    <citation type="submission" date="2016-11" db="UniProtKB">
        <authorList>
            <consortium name="WormBaseParasite"/>
        </authorList>
    </citation>
    <scope>IDENTIFICATION</scope>
</reference>
<protein>
    <submittedName>
        <fullName evidence="2">Secreted protein</fullName>
    </submittedName>
</protein>
<dbReference type="WBParaSite" id="Hba_04203">
    <property type="protein sequence ID" value="Hba_04203"/>
    <property type="gene ID" value="Hba_04203"/>
</dbReference>
<proteinExistence type="predicted"/>
<organism evidence="1 2">
    <name type="scientific">Heterorhabditis bacteriophora</name>
    <name type="common">Entomopathogenic nematode worm</name>
    <dbReference type="NCBI Taxonomy" id="37862"/>
    <lineage>
        <taxon>Eukaryota</taxon>
        <taxon>Metazoa</taxon>
        <taxon>Ecdysozoa</taxon>
        <taxon>Nematoda</taxon>
        <taxon>Chromadorea</taxon>
        <taxon>Rhabditida</taxon>
        <taxon>Rhabditina</taxon>
        <taxon>Rhabditomorpha</taxon>
        <taxon>Strongyloidea</taxon>
        <taxon>Heterorhabditidae</taxon>
        <taxon>Heterorhabditis</taxon>
    </lineage>
</organism>